<dbReference type="Proteomes" id="UP001459204">
    <property type="component" value="Unassembled WGS sequence"/>
</dbReference>
<proteinExistence type="predicted"/>
<comment type="caution">
    <text evidence="2">The sequence shown here is derived from an EMBL/GenBank/DDBJ whole genome shotgun (WGS) entry which is preliminary data.</text>
</comment>
<evidence type="ECO:0000256" key="1">
    <source>
        <dbReference type="SAM" id="SignalP"/>
    </source>
</evidence>
<sequence>MGRTIRAVAVTLALLAGMSGWASATQPDTVARPTIDESARCPFRIVVEEGSLWHAWMTEEDRSDMDQVPQPQRHNDSTGSAWDFVQPLESGGMVLQVAIRGSCLWLLDDTGQPLPVGDADHVLGSIDSVGRTVSDDPPPGALFLLGFERSEADRGTSYLKAARLLRYSPEATRLSPLLNAYPKLVDSPYRLYDRPTGYAYETSHFDLRFGTPGRLWIVQQQGGGFGVLDIERMNYVVPPIYAEIRGYQVSSNRERVGYWGALTLPGGADGEQPTITLFDRTGKRLLDEFDITAIENTPHGNLQPVRIRDDGLPFPETPPINSSRLDTGNACVYLTPTGTLLEAPFAWPDHSQLCPAPNSDGLLTLRYGADKFSIYRITLNGSDASPERLKISDVHGRLITSDTHGLAIVAEGEVGALRYRIYDLTGKLLQPKHFDKFENLGCGHRRVHLAENDTWYSINLDGTLSTRLTYPFSC</sequence>
<accession>A0ABU9J6C5</accession>
<organism evidence="2 3">
    <name type="scientific">Pseudoxanthomonas putridarboris</name>
    <dbReference type="NCBI Taxonomy" id="752605"/>
    <lineage>
        <taxon>Bacteria</taxon>
        <taxon>Pseudomonadati</taxon>
        <taxon>Pseudomonadota</taxon>
        <taxon>Gammaproteobacteria</taxon>
        <taxon>Lysobacterales</taxon>
        <taxon>Lysobacteraceae</taxon>
        <taxon>Pseudoxanthomonas</taxon>
    </lineage>
</organism>
<keyword evidence="1" id="KW-0732">Signal</keyword>
<name>A0ABU9J6C5_9GAMM</name>
<evidence type="ECO:0000313" key="3">
    <source>
        <dbReference type="Proteomes" id="UP001459204"/>
    </source>
</evidence>
<feature type="signal peptide" evidence="1">
    <location>
        <begin position="1"/>
        <end position="24"/>
    </location>
</feature>
<evidence type="ECO:0000313" key="2">
    <source>
        <dbReference type="EMBL" id="MEL1266192.1"/>
    </source>
</evidence>
<dbReference type="EMBL" id="JBBWWT010000013">
    <property type="protein sequence ID" value="MEL1266192.1"/>
    <property type="molecule type" value="Genomic_DNA"/>
</dbReference>
<keyword evidence="3" id="KW-1185">Reference proteome</keyword>
<feature type="chain" id="PRO_5045885731" evidence="1">
    <location>
        <begin position="25"/>
        <end position="474"/>
    </location>
</feature>
<protein>
    <submittedName>
        <fullName evidence="2">Uncharacterized protein</fullName>
    </submittedName>
</protein>
<gene>
    <name evidence="2" type="ORF">AAD027_17700</name>
</gene>
<dbReference type="RefSeq" id="WP_341727365.1">
    <property type="nucleotide sequence ID" value="NZ_JBBWWT010000013.1"/>
</dbReference>
<reference evidence="2 3" key="1">
    <citation type="submission" date="2024-04" db="EMBL/GenBank/DDBJ databases">
        <title>Draft genome sequence of Pseudoxanthomonas putridarboris WD12.</title>
        <authorList>
            <person name="Oh J."/>
        </authorList>
    </citation>
    <scope>NUCLEOTIDE SEQUENCE [LARGE SCALE GENOMIC DNA]</scope>
    <source>
        <strain evidence="2 3">WD12</strain>
    </source>
</reference>